<dbReference type="GO" id="GO:0005737">
    <property type="term" value="C:cytoplasm"/>
    <property type="evidence" value="ECO:0007669"/>
    <property type="project" value="TreeGrafter"/>
</dbReference>
<protein>
    <recommendedName>
        <fullName evidence="6">peptidylprolyl isomerase</fullName>
        <ecNumber evidence="6">5.2.1.8</ecNumber>
    </recommendedName>
</protein>
<dbReference type="HAMAP" id="MF_00303">
    <property type="entry name" value="Trigger_factor_Tig"/>
    <property type="match status" value="1"/>
</dbReference>
<evidence type="ECO:0000256" key="17">
    <source>
        <dbReference type="SAM" id="MobiDB-lite"/>
    </source>
</evidence>
<dbReference type="FunFam" id="3.30.70.1050:FF:000004">
    <property type="entry name" value="Trigger factor"/>
    <property type="match status" value="1"/>
</dbReference>
<dbReference type="GO" id="GO:0008017">
    <property type="term" value="F:microtubule binding"/>
    <property type="evidence" value="ECO:0007669"/>
    <property type="project" value="InterPro"/>
</dbReference>
<feature type="domain" description="Trigger factor C-terminal" evidence="19">
    <location>
        <begin position="362"/>
        <end position="518"/>
    </location>
</feature>
<dbReference type="PANTHER" id="PTHR19321">
    <property type="entry name" value="PROTEIN REGULATOR OF CYTOKINESIS 1 PRC1-RELATED"/>
    <property type="match status" value="1"/>
</dbReference>
<dbReference type="InterPro" id="IPR007145">
    <property type="entry name" value="MAP65_Ase1_PRC1"/>
</dbReference>
<evidence type="ECO:0000313" key="20">
    <source>
        <dbReference type="EMBL" id="KAK9077575.1"/>
    </source>
</evidence>
<dbReference type="Proteomes" id="UP001408789">
    <property type="component" value="Unassembled WGS sequence"/>
</dbReference>
<dbReference type="InterPro" id="IPR008881">
    <property type="entry name" value="Trigger_fac_ribosome-bd_bac"/>
</dbReference>
<dbReference type="SUPFAM" id="SSF102735">
    <property type="entry name" value="Trigger factor ribosome-binding domain"/>
    <property type="match status" value="1"/>
</dbReference>
<dbReference type="EMBL" id="JBCNJP010000007">
    <property type="protein sequence ID" value="KAK9077575.1"/>
    <property type="molecule type" value="Genomic_DNA"/>
</dbReference>
<evidence type="ECO:0000256" key="16">
    <source>
        <dbReference type="SAM" id="Coils"/>
    </source>
</evidence>
<dbReference type="FunFam" id="1.20.58.1520:FF:000002">
    <property type="entry name" value="65-kDa microtubule-associated protein 6"/>
    <property type="match status" value="1"/>
</dbReference>
<accession>A0AAP0DM28</accession>
<dbReference type="Gene3D" id="3.30.70.1050">
    <property type="entry name" value="Trigger factor ribosome-binding domain"/>
    <property type="match status" value="1"/>
</dbReference>
<dbReference type="InterPro" id="IPR008880">
    <property type="entry name" value="Trigger_fac_C"/>
</dbReference>
<comment type="subcellular location">
    <subcellularLocation>
        <location evidence="3">Cytoplasm</location>
        <location evidence="3">Cytoskeleton</location>
    </subcellularLocation>
    <subcellularLocation>
        <location evidence="2">Nucleus</location>
    </subcellularLocation>
</comment>
<dbReference type="SUPFAM" id="SSF109998">
    <property type="entry name" value="Triger factor/SurA peptide-binding domain-like"/>
    <property type="match status" value="1"/>
</dbReference>
<evidence type="ECO:0000256" key="1">
    <source>
        <dbReference type="ARBA" id="ARBA00000971"/>
    </source>
</evidence>
<comment type="caution">
    <text evidence="20">The sequence shown here is derived from an EMBL/GenBank/DDBJ whole genome shotgun (WGS) entry which is preliminary data.</text>
</comment>
<dbReference type="InterPro" id="IPR046357">
    <property type="entry name" value="PPIase_dom_sf"/>
</dbReference>
<dbReference type="Pfam" id="PF05697">
    <property type="entry name" value="Trigger_N"/>
    <property type="match status" value="1"/>
</dbReference>
<comment type="function">
    <text evidence="15">Involved in protein export. Acts as a chaperone by maintaining the newly synthesized protein in an open conformation. Functions as a peptidyl-prolyl cis-trans isomerase.</text>
</comment>
<comment type="similarity">
    <text evidence="4">Belongs to the FKBP-type PPIase family. Tig subfamily.</text>
</comment>
<evidence type="ECO:0000256" key="5">
    <source>
        <dbReference type="ARBA" id="ARBA00006187"/>
    </source>
</evidence>
<comment type="catalytic activity">
    <reaction evidence="1">
        <text>[protein]-peptidylproline (omega=180) = [protein]-peptidylproline (omega=0)</text>
        <dbReference type="Rhea" id="RHEA:16237"/>
        <dbReference type="Rhea" id="RHEA-COMP:10747"/>
        <dbReference type="Rhea" id="RHEA-COMP:10748"/>
        <dbReference type="ChEBI" id="CHEBI:83833"/>
        <dbReference type="ChEBI" id="CHEBI:83834"/>
        <dbReference type="EC" id="5.2.1.8"/>
    </reaction>
</comment>
<comment type="similarity">
    <text evidence="5">Belongs to the MAP65/ASE1 family.</text>
</comment>
<keyword evidence="13" id="KW-0413">Isomerase</keyword>
<evidence type="ECO:0000256" key="8">
    <source>
        <dbReference type="ARBA" id="ARBA00022553"/>
    </source>
</evidence>
<dbReference type="Gene3D" id="3.10.50.40">
    <property type="match status" value="1"/>
</dbReference>
<keyword evidence="12" id="KW-0206">Cytoskeleton</keyword>
<evidence type="ECO:0000256" key="10">
    <source>
        <dbReference type="ARBA" id="ARBA00023110"/>
    </source>
</evidence>
<dbReference type="Gene3D" id="1.10.3120.10">
    <property type="entry name" value="Trigger factor, C-terminal domain"/>
    <property type="match status" value="1"/>
</dbReference>
<gene>
    <name evidence="20" type="ORF">SSX86_005912</name>
</gene>
<dbReference type="PANTHER" id="PTHR19321:SF41">
    <property type="entry name" value="FASCETTO-RELATED"/>
    <property type="match status" value="1"/>
</dbReference>
<dbReference type="InterPro" id="IPR027304">
    <property type="entry name" value="Trigger_fact/SurA_dom_sf"/>
</dbReference>
<keyword evidence="8" id="KW-0597">Phosphoprotein</keyword>
<dbReference type="GO" id="GO:0005819">
    <property type="term" value="C:spindle"/>
    <property type="evidence" value="ECO:0007669"/>
    <property type="project" value="TreeGrafter"/>
</dbReference>
<dbReference type="FunFam" id="3.10.50.40:FF:000001">
    <property type="entry name" value="Trigger factor"/>
    <property type="match status" value="1"/>
</dbReference>
<dbReference type="GO" id="GO:0005634">
    <property type="term" value="C:nucleus"/>
    <property type="evidence" value="ECO:0007669"/>
    <property type="project" value="UniProtKB-SubCell"/>
</dbReference>
<feature type="region of interest" description="Disordered" evidence="17">
    <location>
        <begin position="999"/>
        <end position="1044"/>
    </location>
</feature>
<evidence type="ECO:0000256" key="3">
    <source>
        <dbReference type="ARBA" id="ARBA00004245"/>
    </source>
</evidence>
<keyword evidence="11" id="KW-0143">Chaperone</keyword>
<evidence type="ECO:0000313" key="21">
    <source>
        <dbReference type="Proteomes" id="UP001408789"/>
    </source>
</evidence>
<evidence type="ECO:0000256" key="14">
    <source>
        <dbReference type="ARBA" id="ARBA00023242"/>
    </source>
</evidence>
<evidence type="ECO:0000256" key="7">
    <source>
        <dbReference type="ARBA" id="ARBA00022490"/>
    </source>
</evidence>
<dbReference type="SUPFAM" id="SSF54534">
    <property type="entry name" value="FKBP-like"/>
    <property type="match status" value="1"/>
</dbReference>
<dbReference type="EC" id="5.2.1.8" evidence="6"/>
<keyword evidence="9" id="KW-0493">Microtubule</keyword>
<name>A0AAP0DM28_9ASTR</name>
<evidence type="ECO:0000259" key="18">
    <source>
        <dbReference type="Pfam" id="PF05697"/>
    </source>
</evidence>
<keyword evidence="14" id="KW-0539">Nucleus</keyword>
<dbReference type="InterPro" id="IPR037041">
    <property type="entry name" value="Trigger_fac_C_sf"/>
</dbReference>
<dbReference type="FunFam" id="1.10.3120.10:FF:000004">
    <property type="entry name" value="Chloroplast trigger factor"/>
    <property type="match status" value="1"/>
</dbReference>
<sequence>MELCSSAPPTSFHLKSFVVSLPISSTSLPYSSKPFTSVGISLLCHQLSHSPRKLSICTRASAPTAVSDVVKDPLPADLLVEEIQEPNCRIRLRVEVPPVVCEDCYERVIDEFSKMVKVQGFRPGKAIPEDILINYIGVDGIRKACVEAILKRTLPHAMSSVEGRALNDSIRITTSFSEMEKTYSSLNILRYDVIVDVAPEVKWVPEDGYKNLKVVVELDSEIDAKIAAERELKRRYKTLSTMRIVTNRGLQVGDVAVLDISATTVEQDGSEVKDVPAAGSKGFQFDTEDEDSVIPGFLDPIIGIQGGETKSFPLVFPDSWKQEDLRGLPCQFTVECKELFYRELPEMNDDIADKLLPGCTNIKQVKESLLGRCIELEQTAKDQATDNAILDQLEKMIQVEIPESLFEEQGRQLYGGKLLEVQSNMKLNEEQLEALSNPKAVREYLENQRENIENMIKQSLAVADIFKRENLQISTDELVKEVENSVSEFKKHKQEYDEESIQAQVQEILEAGKVLEWLREHADVQYKIWNEVGESDEERDKALVQLEQECLNVYKRKVDQAAKSKEHLLQTLEDAKLEFSTLLGSLGEKPSINIPEKTSGTINEQLAAIAPALEQLWKKKEERIKEFSDVQAKIKKLYGEIAGSNELTGNLTIDMSDLSMKKLEEFHNHLQELEKEKSQRLNKVQESVSNLHDICGVLGVDFCSTVSDVHPSLIDASCAQSKSISNDTLARLAKSAIALKEDKKQRLQKLQDLAAQLTELWNLMDTSEEERSLFDHVTRNISASVDEVTVPGALALNLIEQAEGEVKRLDQLKASRMKEIALRRQGELDEILAHAHIQNDSKAAREKILALIDSGNLEPAELLADMDAQVIKAKEEALSRKDILDKVEKWMSACEEESWLEDYNRDNNRYNGSKGAHLNLKRAEKARILVSKISGLVDTLVAKTRTWEEEHGMTFAYDGVPLLAMLDEYSVMRHDREEEKRRIRDQKKFHEQLNAEQEAMFGAKPNPARPLSSMKKMTGPNGAPNRRLSINQNGARSVKRDNTRPVAPLNYVAISKEDAALVTP</sequence>
<feature type="domain" description="Trigger factor ribosome-binding bacterial" evidence="18">
    <location>
        <begin position="84"/>
        <end position="219"/>
    </location>
</feature>
<evidence type="ECO:0000256" key="9">
    <source>
        <dbReference type="ARBA" id="ARBA00022701"/>
    </source>
</evidence>
<dbReference type="GO" id="GO:0000226">
    <property type="term" value="P:microtubule cytoskeleton organization"/>
    <property type="evidence" value="ECO:0007669"/>
    <property type="project" value="InterPro"/>
</dbReference>
<dbReference type="GO" id="GO:0003755">
    <property type="term" value="F:peptidyl-prolyl cis-trans isomerase activity"/>
    <property type="evidence" value="ECO:0007669"/>
    <property type="project" value="UniProtKB-KW"/>
</dbReference>
<evidence type="ECO:0000256" key="12">
    <source>
        <dbReference type="ARBA" id="ARBA00023212"/>
    </source>
</evidence>
<evidence type="ECO:0000256" key="6">
    <source>
        <dbReference type="ARBA" id="ARBA00013194"/>
    </source>
</evidence>
<dbReference type="GO" id="GO:0000911">
    <property type="term" value="P:cytokinesis by cell plate formation"/>
    <property type="evidence" value="ECO:0007669"/>
    <property type="project" value="TreeGrafter"/>
</dbReference>
<organism evidence="20 21">
    <name type="scientific">Deinandra increscens subsp. villosa</name>
    <dbReference type="NCBI Taxonomy" id="3103831"/>
    <lineage>
        <taxon>Eukaryota</taxon>
        <taxon>Viridiplantae</taxon>
        <taxon>Streptophyta</taxon>
        <taxon>Embryophyta</taxon>
        <taxon>Tracheophyta</taxon>
        <taxon>Spermatophyta</taxon>
        <taxon>Magnoliopsida</taxon>
        <taxon>eudicotyledons</taxon>
        <taxon>Gunneridae</taxon>
        <taxon>Pentapetalae</taxon>
        <taxon>asterids</taxon>
        <taxon>campanulids</taxon>
        <taxon>Asterales</taxon>
        <taxon>Asteraceae</taxon>
        <taxon>Asteroideae</taxon>
        <taxon>Heliantheae alliance</taxon>
        <taxon>Madieae</taxon>
        <taxon>Madiinae</taxon>
        <taxon>Deinandra</taxon>
    </lineage>
</organism>
<dbReference type="Gene3D" id="1.20.58.1520">
    <property type="match status" value="1"/>
</dbReference>
<evidence type="ECO:0000256" key="13">
    <source>
        <dbReference type="ARBA" id="ARBA00023235"/>
    </source>
</evidence>
<keyword evidence="21" id="KW-1185">Reference proteome</keyword>
<keyword evidence="10" id="KW-0697">Rotamase</keyword>
<dbReference type="Pfam" id="PF05698">
    <property type="entry name" value="Trigger_C"/>
    <property type="match status" value="1"/>
</dbReference>
<proteinExistence type="inferred from homology"/>
<reference evidence="20 21" key="1">
    <citation type="submission" date="2024-04" db="EMBL/GenBank/DDBJ databases">
        <title>The reference genome of an endangered Asteraceae, Deinandra increscens subsp. villosa, native to the Central Coast of California.</title>
        <authorList>
            <person name="Guilliams M."/>
            <person name="Hasenstab-Lehman K."/>
            <person name="Meyer R."/>
            <person name="Mcevoy S."/>
        </authorList>
    </citation>
    <scope>NUCLEOTIDE SEQUENCE [LARGE SCALE GENOMIC DNA]</scope>
    <source>
        <tissue evidence="20">Leaf</tissue>
    </source>
</reference>
<dbReference type="AlphaFoldDB" id="A0AAP0DM28"/>
<feature type="coiled-coil region" evidence="16">
    <location>
        <begin position="656"/>
        <end position="690"/>
    </location>
</feature>
<dbReference type="InterPro" id="IPR005215">
    <property type="entry name" value="Trig_fac"/>
</dbReference>
<keyword evidence="16" id="KW-0175">Coiled coil</keyword>
<dbReference type="GO" id="GO:0015031">
    <property type="term" value="P:protein transport"/>
    <property type="evidence" value="ECO:0007669"/>
    <property type="project" value="InterPro"/>
</dbReference>
<evidence type="ECO:0000256" key="15">
    <source>
        <dbReference type="ARBA" id="ARBA00024849"/>
    </source>
</evidence>
<evidence type="ECO:0000256" key="2">
    <source>
        <dbReference type="ARBA" id="ARBA00004123"/>
    </source>
</evidence>
<evidence type="ECO:0000259" key="19">
    <source>
        <dbReference type="Pfam" id="PF05698"/>
    </source>
</evidence>
<evidence type="ECO:0000256" key="11">
    <source>
        <dbReference type="ARBA" id="ARBA00023186"/>
    </source>
</evidence>
<dbReference type="GO" id="GO:0005874">
    <property type="term" value="C:microtubule"/>
    <property type="evidence" value="ECO:0007669"/>
    <property type="project" value="UniProtKB-KW"/>
</dbReference>
<feature type="coiled-coil region" evidence="16">
    <location>
        <begin position="733"/>
        <end position="760"/>
    </location>
</feature>
<dbReference type="Pfam" id="PF03999">
    <property type="entry name" value="MAP65_ASE1"/>
    <property type="match status" value="1"/>
</dbReference>
<keyword evidence="7" id="KW-0963">Cytoplasm</keyword>
<dbReference type="GO" id="GO:0006457">
    <property type="term" value="P:protein folding"/>
    <property type="evidence" value="ECO:0007669"/>
    <property type="project" value="InterPro"/>
</dbReference>
<evidence type="ECO:0000256" key="4">
    <source>
        <dbReference type="ARBA" id="ARBA00005464"/>
    </source>
</evidence>
<dbReference type="InterPro" id="IPR036611">
    <property type="entry name" value="Trigger_fac_ribosome-bd_sf"/>
</dbReference>